<dbReference type="VEuPathDB" id="TriTrypDB:BCY84_16030"/>
<dbReference type="Proteomes" id="UP000246078">
    <property type="component" value="Unassembled WGS sequence"/>
</dbReference>
<dbReference type="VEuPathDB" id="TriTrypDB:C3747_465g29"/>
<dbReference type="AlphaFoldDB" id="A0A2V2UUB1"/>
<comment type="caution">
    <text evidence="3">The sequence shown here is derived from an EMBL/GenBank/DDBJ whole genome shotgun (WGS) entry which is preliminary data.</text>
</comment>
<keyword evidence="1" id="KW-0175">Coiled coil</keyword>
<feature type="domain" description="DUF7623" evidence="2">
    <location>
        <begin position="110"/>
        <end position="165"/>
    </location>
</feature>
<dbReference type="VEuPathDB" id="TriTrypDB:TcG_02538"/>
<evidence type="ECO:0000313" key="4">
    <source>
        <dbReference type="Proteomes" id="UP000246078"/>
    </source>
</evidence>
<feature type="coiled-coil region" evidence="1">
    <location>
        <begin position="221"/>
        <end position="248"/>
    </location>
</feature>
<proteinExistence type="predicted"/>
<name>A0A2V2UUB1_TRYCR</name>
<protein>
    <recommendedName>
        <fullName evidence="2">DUF7623 domain-containing protein</fullName>
    </recommendedName>
</protein>
<evidence type="ECO:0000256" key="1">
    <source>
        <dbReference type="SAM" id="Coils"/>
    </source>
</evidence>
<reference evidence="3 4" key="1">
    <citation type="journal article" date="2018" name="Microb. Genom.">
        <title>Expanding an expanded genome: long-read sequencing of Trypanosoma cruzi.</title>
        <authorList>
            <person name="Berna L."/>
            <person name="Rodriguez M."/>
            <person name="Chiribao M.L."/>
            <person name="Parodi-Talice A."/>
            <person name="Pita S."/>
            <person name="Rijo G."/>
            <person name="Alvarez-Valin F."/>
            <person name="Robello C."/>
        </authorList>
    </citation>
    <scope>NUCLEOTIDE SEQUENCE [LARGE SCALE GENOMIC DNA]</scope>
    <source>
        <strain evidence="3 4">TCC</strain>
    </source>
</reference>
<dbReference type="InterPro" id="IPR056040">
    <property type="entry name" value="DUF7623"/>
</dbReference>
<feature type="domain" description="DUF7623" evidence="2">
    <location>
        <begin position="21"/>
        <end position="84"/>
    </location>
</feature>
<organism evidence="3 4">
    <name type="scientific">Trypanosoma cruzi</name>
    <dbReference type="NCBI Taxonomy" id="5693"/>
    <lineage>
        <taxon>Eukaryota</taxon>
        <taxon>Discoba</taxon>
        <taxon>Euglenozoa</taxon>
        <taxon>Kinetoplastea</taxon>
        <taxon>Metakinetoplastina</taxon>
        <taxon>Trypanosomatida</taxon>
        <taxon>Trypanosomatidae</taxon>
        <taxon>Trypanosoma</taxon>
        <taxon>Schizotrypanum</taxon>
    </lineage>
</organism>
<accession>A0A2V2UUB1</accession>
<dbReference type="Pfam" id="PF24610">
    <property type="entry name" value="DUF7623"/>
    <property type="match status" value="2"/>
</dbReference>
<sequence>MELGSAKLQATEEEQRNYPFLPRRVDDVLMSDLRLAEDGVFQELVARRDALVAAGPGSNPELLTATERQLRGRASELAAAKKAVDAFRTDEDEAVRARNPFLESNEVKLVPLREFGLPSDPTYAALANERLQLMQSPVRNAAAIAATEEALRGRVEELALARAAAEDVLLAKYPFFAALPGAVLLANEDIKRSPLFATLAARYEELAAQPEVDESELETVKDALLQSAARLLSEEKEAEQAAAEARNALHAQYPMCARDVGDAVAKDPTIAGLIARRSELLKDPVGNADAIADVDNILHRRGLEVEAARKRRGKPLQPDGLFAFDDVEPDDREVSDYRARRQRQRHARQLHACIIPEGETGEIIDEDAQLSQKPLIASSVVKSDPYFQELGVLRDALVVEGREVNAPGDPVCGGADAAPHAAAAL</sequence>
<gene>
    <name evidence="3" type="ORF">C3747_465g29</name>
</gene>
<evidence type="ECO:0000313" key="3">
    <source>
        <dbReference type="EMBL" id="PWU87719.1"/>
    </source>
</evidence>
<dbReference type="VEuPathDB" id="TriTrypDB:Tc_MARK_831"/>
<dbReference type="EMBL" id="PRFC01000465">
    <property type="protein sequence ID" value="PWU87719.1"/>
    <property type="molecule type" value="Genomic_DNA"/>
</dbReference>
<evidence type="ECO:0000259" key="2">
    <source>
        <dbReference type="Pfam" id="PF24610"/>
    </source>
</evidence>
<dbReference type="VEuPathDB" id="TriTrypDB:TcBrA4_0005480"/>